<comment type="caution">
    <text evidence="1">The sequence shown here is derived from an EMBL/GenBank/DDBJ whole genome shotgun (WGS) entry which is preliminary data.</text>
</comment>
<gene>
    <name evidence="1" type="ORF">LEP1GSC081_2704</name>
</gene>
<evidence type="ECO:0000313" key="1">
    <source>
        <dbReference type="EMBL" id="EKO16725.1"/>
    </source>
</evidence>
<name>A0A0E2B5Y0_9LEPT</name>
<reference evidence="1 2" key="1">
    <citation type="submission" date="2012-10" db="EMBL/GenBank/DDBJ databases">
        <authorList>
            <person name="Harkins D.M."/>
            <person name="Durkin A.S."/>
            <person name="Brinkac L.M."/>
            <person name="Selengut J.D."/>
            <person name="Sanka R."/>
            <person name="DePew J."/>
            <person name="Purushe J."/>
            <person name="Peacock S.J."/>
            <person name="Thaipadungpanit J."/>
            <person name="Wuthiekanun V.W."/>
            <person name="Day N.P."/>
            <person name="Vinetz J.M."/>
            <person name="Sutton G.G."/>
            <person name="Nelson W.C."/>
            <person name="Fouts D.E."/>
        </authorList>
    </citation>
    <scope>NUCLEOTIDE SEQUENCE [LARGE SCALE GENOMIC DNA]</scope>
    <source>
        <strain evidence="1 2">H1</strain>
    </source>
</reference>
<protein>
    <submittedName>
        <fullName evidence="1">Uncharacterized protein</fullName>
    </submittedName>
</protein>
<accession>A0A0E2B5Y0</accession>
<organism evidence="1 2">
    <name type="scientific">Leptospira kirschneri str. H1</name>
    <dbReference type="NCBI Taxonomy" id="1049966"/>
    <lineage>
        <taxon>Bacteria</taxon>
        <taxon>Pseudomonadati</taxon>
        <taxon>Spirochaetota</taxon>
        <taxon>Spirochaetia</taxon>
        <taxon>Leptospirales</taxon>
        <taxon>Leptospiraceae</taxon>
        <taxon>Leptospira</taxon>
    </lineage>
</organism>
<dbReference type="Proteomes" id="UP000006253">
    <property type="component" value="Unassembled WGS sequence"/>
</dbReference>
<dbReference type="EMBL" id="AHMY02000022">
    <property type="protein sequence ID" value="EKO16725.1"/>
    <property type="molecule type" value="Genomic_DNA"/>
</dbReference>
<proteinExistence type="predicted"/>
<evidence type="ECO:0000313" key="2">
    <source>
        <dbReference type="Proteomes" id="UP000006253"/>
    </source>
</evidence>
<sequence>MERDTILGDYLKSTSLCKVIDSDTGKWTTYREAQEVSIKEKDLESIPV</sequence>
<dbReference type="AlphaFoldDB" id="A0A0E2B5Y0"/>